<name>A0A090IV85_9BACI</name>
<dbReference type="PATRIC" id="fig|35841.6.peg.3102"/>
<reference evidence="2 5" key="1">
    <citation type="submission" date="2014-07" db="EMBL/GenBank/DDBJ databases">
        <authorList>
            <person name="Wibberg Daniel"/>
        </authorList>
    </citation>
    <scope>NUCLEOTIDE SEQUENCE [LARGE SCALE GENOMIC DNA]</scope>
</reference>
<keyword evidence="1" id="KW-0812">Transmembrane</keyword>
<dbReference type="eggNOG" id="ENOG5032JPV">
    <property type="taxonomic scope" value="Bacteria"/>
</dbReference>
<feature type="transmembrane region" description="Helical" evidence="1">
    <location>
        <begin position="37"/>
        <end position="54"/>
    </location>
</feature>
<dbReference type="EMBL" id="CCRF01000062">
    <property type="protein sequence ID" value="CEE01996.1"/>
    <property type="molecule type" value="Genomic_DNA"/>
</dbReference>
<evidence type="ECO:0000313" key="5">
    <source>
        <dbReference type="Proteomes" id="UP000040576"/>
    </source>
</evidence>
<dbReference type="InterPro" id="IPR014245">
    <property type="entry name" value="Spore_III_AF"/>
</dbReference>
<keyword evidence="5" id="KW-1185">Reference proteome</keyword>
<dbReference type="Proteomes" id="UP000040576">
    <property type="component" value="Unassembled WGS sequence"/>
</dbReference>
<organism evidence="2 5">
    <name type="scientific">Caldibacillus thermoamylovorans</name>
    <dbReference type="NCBI Taxonomy" id="35841"/>
    <lineage>
        <taxon>Bacteria</taxon>
        <taxon>Bacillati</taxon>
        <taxon>Bacillota</taxon>
        <taxon>Bacilli</taxon>
        <taxon>Bacillales</taxon>
        <taxon>Bacillaceae</taxon>
        <taxon>Caldibacillus</taxon>
    </lineage>
</organism>
<dbReference type="RefSeq" id="WP_034770933.1">
    <property type="nucleotide sequence ID" value="NZ_CCRF01000062.1"/>
</dbReference>
<dbReference type="Pfam" id="PF09581">
    <property type="entry name" value="Spore_III_AF"/>
    <property type="match status" value="1"/>
</dbReference>
<dbReference type="OrthoDB" id="2375554at2"/>
<dbReference type="NCBIfam" id="TIGR02896">
    <property type="entry name" value="spore_III_AF"/>
    <property type="match status" value="1"/>
</dbReference>
<evidence type="ECO:0000256" key="1">
    <source>
        <dbReference type="SAM" id="Phobius"/>
    </source>
</evidence>
<gene>
    <name evidence="3" type="ORF">B4167_3792</name>
    <name evidence="2" type="ORF">BT1A1_2175</name>
</gene>
<accession>A0A090IV85</accession>
<dbReference type="EMBL" id="JXLU01000133">
    <property type="protein sequence ID" value="KIO71161.1"/>
    <property type="molecule type" value="Genomic_DNA"/>
</dbReference>
<dbReference type="AlphaFoldDB" id="A0A090IV85"/>
<evidence type="ECO:0008006" key="6">
    <source>
        <dbReference type="Google" id="ProtNLM"/>
    </source>
</evidence>
<sequence>MEFLTSWITNIILFILLAVIVELLLPQTGLQKYVKMVLGLLLIIIFLTPVFKLFSVDIDNLLNRATGKLGEEKISLENSIEKQKIEIQKDQHAYILEQTAVQLEEMTEKELMKQFDYQFAHIQLNVSDTIGLTNSIEDILDNIESIHVTLIDKQEADQTVMNVEEVNVQLGEQKSDFHEADMNSIASFLAKKWGVDRDIVQITIERGNVGR</sequence>
<dbReference type="GeneID" id="92961391"/>
<evidence type="ECO:0000313" key="3">
    <source>
        <dbReference type="EMBL" id="KIO71161.1"/>
    </source>
</evidence>
<dbReference type="Proteomes" id="UP000032076">
    <property type="component" value="Unassembled WGS sequence"/>
</dbReference>
<protein>
    <recommendedName>
        <fullName evidence="6">Stage III sporulation protein AF</fullName>
    </recommendedName>
</protein>
<reference evidence="3 4" key="2">
    <citation type="submission" date="2015-01" db="EMBL/GenBank/DDBJ databases">
        <title>Draft Genome Sequences of Four Bacillus thermoamylovorans Strains, Isolated From Food Products.</title>
        <authorList>
            <person name="Krawcyk A.O."/>
            <person name="Berendsen E.M."/>
            <person name="Eijlander R.T."/>
            <person name="de Jong A."/>
            <person name="Wells-Bennik M."/>
            <person name="Kuipers O.P."/>
        </authorList>
    </citation>
    <scope>NUCLEOTIDE SEQUENCE [LARGE SCALE GENOMIC DNA]</scope>
    <source>
        <strain evidence="3 4">B4167</strain>
    </source>
</reference>
<dbReference type="STRING" id="35841.B4167_3792"/>
<keyword evidence="1" id="KW-1133">Transmembrane helix</keyword>
<evidence type="ECO:0000313" key="2">
    <source>
        <dbReference type="EMBL" id="CEE01996.1"/>
    </source>
</evidence>
<proteinExistence type="predicted"/>
<evidence type="ECO:0000313" key="4">
    <source>
        <dbReference type="Proteomes" id="UP000032076"/>
    </source>
</evidence>
<feature type="transmembrane region" description="Helical" evidence="1">
    <location>
        <begin position="6"/>
        <end position="25"/>
    </location>
</feature>
<keyword evidence="1" id="KW-0472">Membrane</keyword>